<evidence type="ECO:0000259" key="2">
    <source>
        <dbReference type="Pfam" id="PF13837"/>
    </source>
</evidence>
<organism evidence="3 4">
    <name type="scientific">Loxostege sticticalis</name>
    <name type="common">Beet webworm moth</name>
    <dbReference type="NCBI Taxonomy" id="481309"/>
    <lineage>
        <taxon>Eukaryota</taxon>
        <taxon>Metazoa</taxon>
        <taxon>Ecdysozoa</taxon>
        <taxon>Arthropoda</taxon>
        <taxon>Hexapoda</taxon>
        <taxon>Insecta</taxon>
        <taxon>Pterygota</taxon>
        <taxon>Neoptera</taxon>
        <taxon>Endopterygota</taxon>
        <taxon>Lepidoptera</taxon>
        <taxon>Glossata</taxon>
        <taxon>Ditrysia</taxon>
        <taxon>Pyraloidea</taxon>
        <taxon>Crambidae</taxon>
        <taxon>Pyraustinae</taxon>
        <taxon>Loxostege</taxon>
    </lineage>
</organism>
<sequence length="246" mass="29115">MSIQVNIADEANGRQISVFLTAEQYERAQRDSEYLQQLVHDFDAQNNDVQNNQDSESLLNERTEQLHQESETPSLFIWNEPCILLLLTLYSEHKEVFEKMRHKMVYELIAKKMCDHHYNVNGSQCQSKINSLKKHFKKIVDHNATSGNDRATWPYFDRMNELFGSTGWANPVALASEIGPTPSENTSPQQTEPKKRKFDTILEDYRKDMKKYREERSKQKQENFNKYMEMRKQQHNEKMQVLQSLF</sequence>
<dbReference type="Proteomes" id="UP001549921">
    <property type="component" value="Unassembled WGS sequence"/>
</dbReference>
<dbReference type="InterPro" id="IPR044822">
    <property type="entry name" value="Myb_DNA-bind_4"/>
</dbReference>
<evidence type="ECO:0000313" key="3">
    <source>
        <dbReference type="EMBL" id="KAL0841705.1"/>
    </source>
</evidence>
<accession>A0ABD0TF41</accession>
<feature type="compositionally biased region" description="Polar residues" evidence="1">
    <location>
        <begin position="182"/>
        <end position="191"/>
    </location>
</feature>
<dbReference type="EMBL" id="JBEDNZ010000005">
    <property type="protein sequence ID" value="KAL0841705.1"/>
    <property type="molecule type" value="Genomic_DNA"/>
</dbReference>
<evidence type="ECO:0000256" key="1">
    <source>
        <dbReference type="SAM" id="MobiDB-lite"/>
    </source>
</evidence>
<comment type="caution">
    <text evidence="3">The sequence shown here is derived from an EMBL/GenBank/DDBJ whole genome shotgun (WGS) entry which is preliminary data.</text>
</comment>
<dbReference type="Pfam" id="PF13837">
    <property type="entry name" value="Myb_DNA-bind_4"/>
    <property type="match status" value="1"/>
</dbReference>
<name>A0ABD0TF41_LOXSC</name>
<dbReference type="AlphaFoldDB" id="A0ABD0TF41"/>
<feature type="domain" description="Myb/SANT-like DNA-binding" evidence="2">
    <location>
        <begin position="78"/>
        <end position="162"/>
    </location>
</feature>
<proteinExistence type="predicted"/>
<dbReference type="PANTHER" id="PTHR47595:SF1">
    <property type="entry name" value="MYB_SANT-LIKE DNA-BINDING DOMAIN-CONTAINING PROTEIN"/>
    <property type="match status" value="1"/>
</dbReference>
<protein>
    <recommendedName>
        <fullName evidence="2">Myb/SANT-like DNA-binding domain-containing protein</fullName>
    </recommendedName>
</protein>
<reference evidence="3 4" key="1">
    <citation type="submission" date="2024-06" db="EMBL/GenBank/DDBJ databases">
        <title>A chromosome-level genome assembly of beet webworm, Loxostege sticticalis.</title>
        <authorList>
            <person name="Zhang Y."/>
        </authorList>
    </citation>
    <scope>NUCLEOTIDE SEQUENCE [LARGE SCALE GENOMIC DNA]</scope>
    <source>
        <strain evidence="3">AQ028</strain>
        <tissue evidence="3">Male pupae</tissue>
    </source>
</reference>
<feature type="region of interest" description="Disordered" evidence="1">
    <location>
        <begin position="176"/>
        <end position="199"/>
    </location>
</feature>
<dbReference type="PANTHER" id="PTHR47595">
    <property type="entry name" value="HEAT SHOCK 70 KDA PROTEIN 14"/>
    <property type="match status" value="1"/>
</dbReference>
<dbReference type="Gene3D" id="1.10.10.60">
    <property type="entry name" value="Homeodomain-like"/>
    <property type="match status" value="1"/>
</dbReference>
<gene>
    <name evidence="3" type="ORF">ABMA28_013977</name>
</gene>
<evidence type="ECO:0000313" key="4">
    <source>
        <dbReference type="Proteomes" id="UP001549921"/>
    </source>
</evidence>